<comment type="caution">
    <text evidence="2">The sequence shown here is derived from an EMBL/GenBank/DDBJ whole genome shotgun (WGS) entry which is preliminary data.</text>
</comment>
<evidence type="ECO:0000313" key="3">
    <source>
        <dbReference type="Proteomes" id="UP000691718"/>
    </source>
</evidence>
<dbReference type="AlphaFoldDB" id="A0A8S3X846"/>
<feature type="coiled-coil region" evidence="1">
    <location>
        <begin position="487"/>
        <end position="564"/>
    </location>
</feature>
<organism evidence="2 3">
    <name type="scientific">Parnassius apollo</name>
    <name type="common">Apollo butterfly</name>
    <name type="synonym">Papilio apollo</name>
    <dbReference type="NCBI Taxonomy" id="110799"/>
    <lineage>
        <taxon>Eukaryota</taxon>
        <taxon>Metazoa</taxon>
        <taxon>Ecdysozoa</taxon>
        <taxon>Arthropoda</taxon>
        <taxon>Hexapoda</taxon>
        <taxon>Insecta</taxon>
        <taxon>Pterygota</taxon>
        <taxon>Neoptera</taxon>
        <taxon>Endopterygota</taxon>
        <taxon>Lepidoptera</taxon>
        <taxon>Glossata</taxon>
        <taxon>Ditrysia</taxon>
        <taxon>Papilionoidea</taxon>
        <taxon>Papilionidae</taxon>
        <taxon>Parnassiinae</taxon>
        <taxon>Parnassini</taxon>
        <taxon>Parnassius</taxon>
        <taxon>Parnassius</taxon>
    </lineage>
</organism>
<dbReference type="Proteomes" id="UP000691718">
    <property type="component" value="Unassembled WGS sequence"/>
</dbReference>
<protein>
    <submittedName>
        <fullName evidence="2">(apollo) hypothetical protein</fullName>
    </submittedName>
</protein>
<proteinExistence type="predicted"/>
<dbReference type="OrthoDB" id="7456848at2759"/>
<keyword evidence="1" id="KW-0175">Coiled coil</keyword>
<gene>
    <name evidence="2" type="ORF">PAPOLLO_LOCUS15259</name>
</gene>
<sequence>MKTDKDLSMPQCVLTKTMRALTTKKREFIKLRKNLISQQNLLLETYASLKELETKVGVTDDSLGDIRLLSVSNWPAHDLLLLVRNDLATRQNLDIRDGFAPQVLQQLYAQLKLISEEVLTANTEIIARRNEILNLMRSKYRADRSTYLTNLEWKNKNLEFDEQTERINKMATDLAQNLEVKINQALELAKIPWVDREALVNKVERLQNENSILQQKIEDISKQNSEDCNEETMIAASKYEGLSEELTKERTAKEALKEVVSAAESMLRVARSRIATLERQLKETKFELETARRKHKELEQLYRHRETSYDTRAKKLMEVSKTGEMTIEALSQQRDALELRVKELREQAEAAEKAAADREDEQRARVDYLQAKVAEKEKVKAEAELHVDELRCRIKELEDELLVLRERCARLVDIEKQHCLDYLPAKENEPSDRETEIWKELQITRAALTRVEDELRQSRADKDSFLNSLSRIAQEEGDKEEKMATELLDREQKISRLQLLIEEQRENEKIMEQGMTDYENQLAALRLEVKRLKNYDFYARDTPYQDLQTELLEMQMQVATLTRERSALVTAAASRALMLERHERAADLFAKVTRARRELTAQLETQSTRTNEDTSVDVTLSSLCANAADTWSALQSERARVLQLESAVLAQSLQLEREGRVRTQLERRRALLERQIIRAHHTPTSECSLMSNRSLLI</sequence>
<reference evidence="2" key="1">
    <citation type="submission" date="2021-04" db="EMBL/GenBank/DDBJ databases">
        <authorList>
            <person name="Tunstrom K."/>
        </authorList>
    </citation>
    <scope>NUCLEOTIDE SEQUENCE</scope>
</reference>
<evidence type="ECO:0000313" key="2">
    <source>
        <dbReference type="EMBL" id="CAG5009627.1"/>
    </source>
</evidence>
<dbReference type="EMBL" id="CAJQZP010001030">
    <property type="protein sequence ID" value="CAG5009627.1"/>
    <property type="molecule type" value="Genomic_DNA"/>
</dbReference>
<accession>A0A8S3X846</accession>
<feature type="coiled-coil region" evidence="1">
    <location>
        <begin position="327"/>
        <end position="414"/>
    </location>
</feature>
<evidence type="ECO:0000256" key="1">
    <source>
        <dbReference type="SAM" id="Coils"/>
    </source>
</evidence>
<name>A0A8S3X846_PARAO</name>
<feature type="coiled-coil region" evidence="1">
    <location>
        <begin position="168"/>
        <end position="301"/>
    </location>
</feature>
<keyword evidence="3" id="KW-1185">Reference proteome</keyword>